<reference evidence="2" key="1">
    <citation type="journal article" date="2020" name="Stud. Mycol.">
        <title>101 Dothideomycetes genomes: a test case for predicting lifestyles and emergence of pathogens.</title>
        <authorList>
            <person name="Haridas S."/>
            <person name="Albert R."/>
            <person name="Binder M."/>
            <person name="Bloem J."/>
            <person name="Labutti K."/>
            <person name="Salamov A."/>
            <person name="Andreopoulos B."/>
            <person name="Baker S."/>
            <person name="Barry K."/>
            <person name="Bills G."/>
            <person name="Bluhm B."/>
            <person name="Cannon C."/>
            <person name="Castanera R."/>
            <person name="Culley D."/>
            <person name="Daum C."/>
            <person name="Ezra D."/>
            <person name="Gonzalez J."/>
            <person name="Henrissat B."/>
            <person name="Kuo A."/>
            <person name="Liang C."/>
            <person name="Lipzen A."/>
            <person name="Lutzoni F."/>
            <person name="Magnuson J."/>
            <person name="Mondo S."/>
            <person name="Nolan M."/>
            <person name="Ohm R."/>
            <person name="Pangilinan J."/>
            <person name="Park H.-J."/>
            <person name="Ramirez L."/>
            <person name="Alfaro M."/>
            <person name="Sun H."/>
            <person name="Tritt A."/>
            <person name="Yoshinaga Y."/>
            <person name="Zwiers L.-H."/>
            <person name="Turgeon B."/>
            <person name="Goodwin S."/>
            <person name="Spatafora J."/>
            <person name="Crous P."/>
            <person name="Grigoriev I."/>
        </authorList>
    </citation>
    <scope>NUCLEOTIDE SEQUENCE</scope>
    <source>
        <strain evidence="2">CBS 119687</strain>
    </source>
</reference>
<keyword evidence="3" id="KW-1185">Reference proteome</keyword>
<dbReference type="OrthoDB" id="4779100at2759"/>
<evidence type="ECO:0000313" key="3">
    <source>
        <dbReference type="Proteomes" id="UP000799771"/>
    </source>
</evidence>
<dbReference type="RefSeq" id="XP_033525756.1">
    <property type="nucleotide sequence ID" value="XM_033672149.1"/>
</dbReference>
<gene>
    <name evidence="2" type="ORF">P153DRAFT_416303</name>
</gene>
<feature type="region of interest" description="Disordered" evidence="1">
    <location>
        <begin position="118"/>
        <end position="139"/>
    </location>
</feature>
<feature type="compositionally biased region" description="Acidic residues" evidence="1">
    <location>
        <begin position="119"/>
        <end position="133"/>
    </location>
</feature>
<dbReference type="EMBL" id="ML977502">
    <property type="protein sequence ID" value="KAF2131369.1"/>
    <property type="molecule type" value="Genomic_DNA"/>
</dbReference>
<protein>
    <submittedName>
        <fullName evidence="2">Uncharacterized protein</fullName>
    </submittedName>
</protein>
<dbReference type="GeneID" id="54412581"/>
<sequence length="231" mass="25838">MATAIRSVLNKIMSLCGIVKEYASMLDYDFMASVKSSDYAVVDILDMSRHTGTSMNKADGEKMLNVQSCIVSDIGDMSDIIVAEMKRDGSLVYIDMFCVAGVVMSRSRSYAARRRDSDDFVPDVEEAEPENNFDELSKHSPNNADIVKKDMMIAIGDLSLNTVLFDITNMSFASRTRAYEMTQSLASTTRKVIVTFGSGRLQERRRMYLLDLSYIAIDPETAFERTTKSLS</sequence>
<proteinExistence type="predicted"/>
<dbReference type="AlphaFoldDB" id="A0A6A6AHE3"/>
<organism evidence="2 3">
    <name type="scientific">Dothidotthia symphoricarpi CBS 119687</name>
    <dbReference type="NCBI Taxonomy" id="1392245"/>
    <lineage>
        <taxon>Eukaryota</taxon>
        <taxon>Fungi</taxon>
        <taxon>Dikarya</taxon>
        <taxon>Ascomycota</taxon>
        <taxon>Pezizomycotina</taxon>
        <taxon>Dothideomycetes</taxon>
        <taxon>Pleosporomycetidae</taxon>
        <taxon>Pleosporales</taxon>
        <taxon>Dothidotthiaceae</taxon>
        <taxon>Dothidotthia</taxon>
    </lineage>
</organism>
<evidence type="ECO:0000256" key="1">
    <source>
        <dbReference type="SAM" id="MobiDB-lite"/>
    </source>
</evidence>
<accession>A0A6A6AHE3</accession>
<dbReference type="Proteomes" id="UP000799771">
    <property type="component" value="Unassembled WGS sequence"/>
</dbReference>
<name>A0A6A6AHE3_9PLEO</name>
<evidence type="ECO:0000313" key="2">
    <source>
        <dbReference type="EMBL" id="KAF2131369.1"/>
    </source>
</evidence>